<gene>
    <name evidence="1" type="ORF">BDN72DRAFT_752329</name>
</gene>
<accession>A0ACD3AIV2</accession>
<feature type="non-terminal residue" evidence="1">
    <location>
        <position position="1"/>
    </location>
</feature>
<keyword evidence="2" id="KW-1185">Reference proteome</keyword>
<evidence type="ECO:0000313" key="1">
    <source>
        <dbReference type="EMBL" id="TFK65702.1"/>
    </source>
</evidence>
<dbReference type="EMBL" id="ML208428">
    <property type="protein sequence ID" value="TFK65702.1"/>
    <property type="molecule type" value="Genomic_DNA"/>
</dbReference>
<organism evidence="1 2">
    <name type="scientific">Pluteus cervinus</name>
    <dbReference type="NCBI Taxonomy" id="181527"/>
    <lineage>
        <taxon>Eukaryota</taxon>
        <taxon>Fungi</taxon>
        <taxon>Dikarya</taxon>
        <taxon>Basidiomycota</taxon>
        <taxon>Agaricomycotina</taxon>
        <taxon>Agaricomycetes</taxon>
        <taxon>Agaricomycetidae</taxon>
        <taxon>Agaricales</taxon>
        <taxon>Pluteineae</taxon>
        <taxon>Pluteaceae</taxon>
        <taxon>Pluteus</taxon>
    </lineage>
</organism>
<name>A0ACD3AIV2_9AGAR</name>
<protein>
    <submittedName>
        <fullName evidence="1">Uncharacterized protein</fullName>
    </submittedName>
</protein>
<feature type="non-terminal residue" evidence="1">
    <location>
        <position position="110"/>
    </location>
</feature>
<reference evidence="1 2" key="1">
    <citation type="journal article" date="2019" name="Nat. Ecol. Evol.">
        <title>Megaphylogeny resolves global patterns of mushroom evolution.</title>
        <authorList>
            <person name="Varga T."/>
            <person name="Krizsan K."/>
            <person name="Foldi C."/>
            <person name="Dima B."/>
            <person name="Sanchez-Garcia M."/>
            <person name="Sanchez-Ramirez S."/>
            <person name="Szollosi G.J."/>
            <person name="Szarkandi J.G."/>
            <person name="Papp V."/>
            <person name="Albert L."/>
            <person name="Andreopoulos W."/>
            <person name="Angelini C."/>
            <person name="Antonin V."/>
            <person name="Barry K.W."/>
            <person name="Bougher N.L."/>
            <person name="Buchanan P."/>
            <person name="Buyck B."/>
            <person name="Bense V."/>
            <person name="Catcheside P."/>
            <person name="Chovatia M."/>
            <person name="Cooper J."/>
            <person name="Damon W."/>
            <person name="Desjardin D."/>
            <person name="Finy P."/>
            <person name="Geml J."/>
            <person name="Haridas S."/>
            <person name="Hughes K."/>
            <person name="Justo A."/>
            <person name="Karasinski D."/>
            <person name="Kautmanova I."/>
            <person name="Kiss B."/>
            <person name="Kocsube S."/>
            <person name="Kotiranta H."/>
            <person name="LaButti K.M."/>
            <person name="Lechner B.E."/>
            <person name="Liimatainen K."/>
            <person name="Lipzen A."/>
            <person name="Lukacs Z."/>
            <person name="Mihaltcheva S."/>
            <person name="Morgado L.N."/>
            <person name="Niskanen T."/>
            <person name="Noordeloos M.E."/>
            <person name="Ohm R.A."/>
            <person name="Ortiz-Santana B."/>
            <person name="Ovrebo C."/>
            <person name="Racz N."/>
            <person name="Riley R."/>
            <person name="Savchenko A."/>
            <person name="Shiryaev A."/>
            <person name="Soop K."/>
            <person name="Spirin V."/>
            <person name="Szebenyi C."/>
            <person name="Tomsovsky M."/>
            <person name="Tulloss R.E."/>
            <person name="Uehling J."/>
            <person name="Grigoriev I.V."/>
            <person name="Vagvolgyi C."/>
            <person name="Papp T."/>
            <person name="Martin F.M."/>
            <person name="Miettinen O."/>
            <person name="Hibbett D.S."/>
            <person name="Nagy L.G."/>
        </authorList>
    </citation>
    <scope>NUCLEOTIDE SEQUENCE [LARGE SCALE GENOMIC DNA]</scope>
    <source>
        <strain evidence="1 2">NL-1719</strain>
    </source>
</reference>
<evidence type="ECO:0000313" key="2">
    <source>
        <dbReference type="Proteomes" id="UP000308600"/>
    </source>
</evidence>
<dbReference type="Proteomes" id="UP000308600">
    <property type="component" value="Unassembled WGS sequence"/>
</dbReference>
<proteinExistence type="predicted"/>
<sequence length="110" mass="12821">PTISTIFSFSIDPITTVETVEDPEVQKAVREMKEKRYMAYVHNIRSLDTSQPYLIHEIKLIGRGVAKRDEERCIEEDMCTPIFPATYHPNGREPMKTKKTFPFDNCYTYA</sequence>